<evidence type="ECO:0000313" key="2">
    <source>
        <dbReference type="EMBL" id="KAK7073584.1"/>
    </source>
</evidence>
<protein>
    <submittedName>
        <fullName evidence="2">Uncharacterized protein</fullName>
    </submittedName>
</protein>
<dbReference type="EMBL" id="JAXCGZ010012435">
    <property type="protein sequence ID" value="KAK7073584.1"/>
    <property type="molecule type" value="Genomic_DNA"/>
</dbReference>
<organism evidence="2 3">
    <name type="scientific">Halocaridina rubra</name>
    <name type="common">Hawaiian red shrimp</name>
    <dbReference type="NCBI Taxonomy" id="373956"/>
    <lineage>
        <taxon>Eukaryota</taxon>
        <taxon>Metazoa</taxon>
        <taxon>Ecdysozoa</taxon>
        <taxon>Arthropoda</taxon>
        <taxon>Crustacea</taxon>
        <taxon>Multicrustacea</taxon>
        <taxon>Malacostraca</taxon>
        <taxon>Eumalacostraca</taxon>
        <taxon>Eucarida</taxon>
        <taxon>Decapoda</taxon>
        <taxon>Pleocyemata</taxon>
        <taxon>Caridea</taxon>
        <taxon>Atyoidea</taxon>
        <taxon>Atyidae</taxon>
        <taxon>Halocaridina</taxon>
    </lineage>
</organism>
<sequence>YEVPNALLRLHHQFVELQNPVFNDTNQTSKSSTPDSDVNGDAKSPSTSNGDSDSIPNKPVKETTTLTNKPERIVLNDVESHGHTDQNSEGNAGVVDDANPSGVLSASHMTRDSDVVGMVGDLRTWKSITSRSVVDRFLGDDLILTTTVDTHDHSGHGNLDANSGLDAMMGDMPIGDEGLRTITNSKMESSKAVVTDNPKVSIDEKTVEERTGPLNEVILSDTVMDMMKESDGDSEYPEGKETEGFTLPHPRLVEPATILTGYVANGASLDSTSSPQQLPGSSLMVTGLRVEDHSKGLFYDDFSGSILVDTDANVRFFGEGFTQSTEFLFTSFEAKFGDPCVAHTTRSFK</sequence>
<feature type="compositionally biased region" description="Polar residues" evidence="1">
    <location>
        <begin position="44"/>
        <end position="55"/>
    </location>
</feature>
<comment type="caution">
    <text evidence="2">The sequence shown here is derived from an EMBL/GenBank/DDBJ whole genome shotgun (WGS) entry which is preliminary data.</text>
</comment>
<dbReference type="Proteomes" id="UP001381693">
    <property type="component" value="Unassembled WGS sequence"/>
</dbReference>
<keyword evidence="3" id="KW-1185">Reference proteome</keyword>
<name>A0AAN9A474_HALRR</name>
<dbReference type="AlphaFoldDB" id="A0AAN9A474"/>
<gene>
    <name evidence="2" type="ORF">SK128_022675</name>
</gene>
<feature type="region of interest" description="Disordered" evidence="1">
    <location>
        <begin position="21"/>
        <end position="108"/>
    </location>
</feature>
<accession>A0AAN9A474</accession>
<feature type="compositionally biased region" description="Basic and acidic residues" evidence="1">
    <location>
        <begin position="69"/>
        <end position="86"/>
    </location>
</feature>
<evidence type="ECO:0000313" key="3">
    <source>
        <dbReference type="Proteomes" id="UP001381693"/>
    </source>
</evidence>
<evidence type="ECO:0000256" key="1">
    <source>
        <dbReference type="SAM" id="MobiDB-lite"/>
    </source>
</evidence>
<feature type="non-terminal residue" evidence="2">
    <location>
        <position position="1"/>
    </location>
</feature>
<feature type="compositionally biased region" description="Polar residues" evidence="1">
    <location>
        <begin position="21"/>
        <end position="36"/>
    </location>
</feature>
<proteinExistence type="predicted"/>
<reference evidence="2 3" key="1">
    <citation type="submission" date="2023-11" db="EMBL/GenBank/DDBJ databases">
        <title>Halocaridina rubra genome assembly.</title>
        <authorList>
            <person name="Smith C."/>
        </authorList>
    </citation>
    <scope>NUCLEOTIDE SEQUENCE [LARGE SCALE GENOMIC DNA]</scope>
    <source>
        <strain evidence="2">EP-1</strain>
        <tissue evidence="2">Whole</tissue>
    </source>
</reference>